<protein>
    <submittedName>
        <fullName evidence="2">C6 domain-containing protein</fullName>
    </submittedName>
</protein>
<proteinExistence type="predicted"/>
<accession>A0AC34FPC4</accession>
<dbReference type="WBParaSite" id="ES5_v2.g19233.t1">
    <property type="protein sequence ID" value="ES5_v2.g19233.t1"/>
    <property type="gene ID" value="ES5_v2.g19233"/>
</dbReference>
<organism evidence="1 2">
    <name type="scientific">Panagrolaimus sp. ES5</name>
    <dbReference type="NCBI Taxonomy" id="591445"/>
    <lineage>
        <taxon>Eukaryota</taxon>
        <taxon>Metazoa</taxon>
        <taxon>Ecdysozoa</taxon>
        <taxon>Nematoda</taxon>
        <taxon>Chromadorea</taxon>
        <taxon>Rhabditida</taxon>
        <taxon>Tylenchina</taxon>
        <taxon>Panagrolaimomorpha</taxon>
        <taxon>Panagrolaimoidea</taxon>
        <taxon>Panagrolaimidae</taxon>
        <taxon>Panagrolaimus</taxon>
    </lineage>
</organism>
<name>A0AC34FPC4_9BILA</name>
<evidence type="ECO:0000313" key="2">
    <source>
        <dbReference type="WBParaSite" id="ES5_v2.g19233.t1"/>
    </source>
</evidence>
<dbReference type="Proteomes" id="UP000887579">
    <property type="component" value="Unplaced"/>
</dbReference>
<sequence>MNAAAGEVNPPVVQTAGTNAAGCQTITVTCTNLGGTQVFLFWEEGGEPRGTSMDGTATISRILTCNSDRELILTEPTGTGVVNNVECLAAAA</sequence>
<reference evidence="2" key="1">
    <citation type="submission" date="2022-11" db="UniProtKB">
        <authorList>
            <consortium name="WormBaseParasite"/>
        </authorList>
    </citation>
    <scope>IDENTIFICATION</scope>
</reference>
<evidence type="ECO:0000313" key="1">
    <source>
        <dbReference type="Proteomes" id="UP000887579"/>
    </source>
</evidence>